<reference evidence="4" key="1">
    <citation type="submission" date="2018-07" db="EMBL/GenBank/DDBJ databases">
        <title>Genome assembly of strain Ka43.</title>
        <authorList>
            <person name="Kukolya J."/>
            <person name="Nagy I."/>
            <person name="Horvath B."/>
            <person name="Toth A."/>
        </authorList>
    </citation>
    <scope>NUCLEOTIDE SEQUENCE</scope>
    <source>
        <strain evidence="4">KB43</strain>
    </source>
</reference>
<dbReference type="Proteomes" id="UP000652567">
    <property type="component" value="Unassembled WGS sequence"/>
</dbReference>
<evidence type="ECO:0000256" key="3">
    <source>
        <dbReference type="SAM" id="MobiDB-lite"/>
    </source>
</evidence>
<evidence type="ECO:0000313" key="5">
    <source>
        <dbReference type="Proteomes" id="UP000652567"/>
    </source>
</evidence>
<name>A0A928VA30_9GAMM</name>
<evidence type="ECO:0000256" key="1">
    <source>
        <dbReference type="ARBA" id="ARBA00007613"/>
    </source>
</evidence>
<dbReference type="NCBIfam" id="TIGR01845">
    <property type="entry name" value="outer_NodT"/>
    <property type="match status" value="1"/>
</dbReference>
<sequence length="477" mass="52072">MKKLTHLFFSAASVFIVSACTVGPDYQKPQQTWAASENVVAPVFSDAGHNRALHTNAWWLLLDDAQLDQWIETALQNNQDIQQATARLGAAMAGVDESYWQRLPTLSPEAGYSRSRMQQPGADGQITRPQSTASRTGASVQWEVDLFGRLRRLHEAAVARSEAADADLSQVRMSIVAAVATSWFEYRGLQQQIEWALAEQKSWRDTLALVQSGVSLGRELPENLENVQAQLHRSDAALPALRAAQQAARYRLDVLTGVQPGQREIDGDISLTPLLLRELPVGDVRERVLARPDVVQAERLLAASTADIGASKAALYPNLSINGFVGFFALRGSSALDAAARAYEWNSLLQWDGLNPGNARAQLRASEARLLGASAHYQQAVLLAFEEVENALTVLREEQQQLFSLTQAASHAERALALATRRYEAGGGSYLAVLENQRALFAVRQQVASAETGSYLNVVDLYKSLGWSIEGGALALN</sequence>
<feature type="region of interest" description="Disordered" evidence="3">
    <location>
        <begin position="112"/>
        <end position="136"/>
    </location>
</feature>
<gene>
    <name evidence="4" type="ORF">C4F51_16565</name>
</gene>
<evidence type="ECO:0000313" key="4">
    <source>
        <dbReference type="EMBL" id="MBE8718789.1"/>
    </source>
</evidence>
<accession>A0A928VA30</accession>
<keyword evidence="5" id="KW-1185">Reference proteome</keyword>
<feature type="compositionally biased region" description="Polar residues" evidence="3">
    <location>
        <begin position="127"/>
        <end position="136"/>
    </location>
</feature>
<keyword evidence="2" id="KW-1134">Transmembrane beta strand</keyword>
<dbReference type="PANTHER" id="PTHR30203:SF25">
    <property type="entry name" value="OUTER MEMBRANE PROTEIN-RELATED"/>
    <property type="match status" value="1"/>
</dbReference>
<dbReference type="GO" id="GO:0009279">
    <property type="term" value="C:cell outer membrane"/>
    <property type="evidence" value="ECO:0007669"/>
    <property type="project" value="UniProtKB-SubCell"/>
</dbReference>
<dbReference type="InterPro" id="IPR003423">
    <property type="entry name" value="OMP_efflux"/>
</dbReference>
<keyword evidence="2" id="KW-0472">Membrane</keyword>
<comment type="similarity">
    <text evidence="1 2">Belongs to the outer membrane factor (OMF) (TC 1.B.17) family.</text>
</comment>
<dbReference type="RefSeq" id="WP_193911635.1">
    <property type="nucleotide sequence ID" value="NZ_PRDL01000001.1"/>
</dbReference>
<organism evidence="4 5">
    <name type="scientific">Cellvibrio polysaccharolyticus</name>
    <dbReference type="NCBI Taxonomy" id="2082724"/>
    <lineage>
        <taxon>Bacteria</taxon>
        <taxon>Pseudomonadati</taxon>
        <taxon>Pseudomonadota</taxon>
        <taxon>Gammaproteobacteria</taxon>
        <taxon>Cellvibrionales</taxon>
        <taxon>Cellvibrionaceae</taxon>
        <taxon>Cellvibrio</taxon>
    </lineage>
</organism>
<keyword evidence="2" id="KW-0449">Lipoprotein</keyword>
<keyword evidence="2" id="KW-0812">Transmembrane</keyword>
<dbReference type="SUPFAM" id="SSF56954">
    <property type="entry name" value="Outer membrane efflux proteins (OEP)"/>
    <property type="match status" value="1"/>
</dbReference>
<dbReference type="InterPro" id="IPR010131">
    <property type="entry name" value="MdtP/NodT-like"/>
</dbReference>
<dbReference type="EMBL" id="PRDL01000001">
    <property type="protein sequence ID" value="MBE8718789.1"/>
    <property type="molecule type" value="Genomic_DNA"/>
</dbReference>
<feature type="chain" id="PRO_5038170036" evidence="2">
    <location>
        <begin position="20"/>
        <end position="477"/>
    </location>
</feature>
<dbReference type="PANTHER" id="PTHR30203">
    <property type="entry name" value="OUTER MEMBRANE CATION EFFLUX PROTEIN"/>
    <property type="match status" value="1"/>
</dbReference>
<dbReference type="Pfam" id="PF02321">
    <property type="entry name" value="OEP"/>
    <property type="match status" value="2"/>
</dbReference>
<dbReference type="Gene3D" id="1.20.1600.10">
    <property type="entry name" value="Outer membrane efflux proteins (OEP)"/>
    <property type="match status" value="1"/>
</dbReference>
<dbReference type="Gene3D" id="2.20.200.10">
    <property type="entry name" value="Outer membrane efflux proteins (OEP)"/>
    <property type="match status" value="1"/>
</dbReference>
<proteinExistence type="inferred from homology"/>
<dbReference type="PROSITE" id="PS51257">
    <property type="entry name" value="PROKAR_LIPOPROTEIN"/>
    <property type="match status" value="1"/>
</dbReference>
<protein>
    <submittedName>
        <fullName evidence="4">TolC family protein</fullName>
    </submittedName>
</protein>
<comment type="caution">
    <text evidence="4">The sequence shown here is derived from an EMBL/GenBank/DDBJ whole genome shotgun (WGS) entry which is preliminary data.</text>
</comment>
<evidence type="ECO:0000256" key="2">
    <source>
        <dbReference type="RuleBase" id="RU362097"/>
    </source>
</evidence>
<comment type="subcellular location">
    <subcellularLocation>
        <location evidence="2">Cell outer membrane</location>
        <topology evidence="2">Lipid-anchor</topology>
    </subcellularLocation>
</comment>
<keyword evidence="2" id="KW-0564">Palmitate</keyword>
<dbReference type="GO" id="GO:0015562">
    <property type="term" value="F:efflux transmembrane transporter activity"/>
    <property type="evidence" value="ECO:0007669"/>
    <property type="project" value="InterPro"/>
</dbReference>
<dbReference type="AlphaFoldDB" id="A0A928VA30"/>
<feature type="signal peptide" evidence="2">
    <location>
        <begin position="1"/>
        <end position="19"/>
    </location>
</feature>
<keyword evidence="2" id="KW-0732">Signal</keyword>